<feature type="region of interest" description="Disordered" evidence="1">
    <location>
        <begin position="254"/>
        <end position="278"/>
    </location>
</feature>
<dbReference type="EnsemblMetazoa" id="SSS_8723s_mrna">
    <property type="protein sequence ID" value="KAF7493220.1"/>
    <property type="gene ID" value="SSS_8723"/>
</dbReference>
<name>A0A834RBC1_SARSC</name>
<reference evidence="4" key="1">
    <citation type="journal article" date="2020" name="PLoS Negl. Trop. Dis.">
        <title>High-quality nuclear genome for Sarcoptes scabiei-A critical resource for a neglected parasite.</title>
        <authorList>
            <person name="Korhonen P.K."/>
            <person name="Gasser R.B."/>
            <person name="Ma G."/>
            <person name="Wang T."/>
            <person name="Stroehlein A.J."/>
            <person name="Young N.D."/>
            <person name="Ang C.S."/>
            <person name="Fernando D.D."/>
            <person name="Lu H.C."/>
            <person name="Taylor S."/>
            <person name="Reynolds S.L."/>
            <person name="Mofiz E."/>
            <person name="Najaraj S.H."/>
            <person name="Gowda H."/>
            <person name="Madugundu A."/>
            <person name="Renuse S."/>
            <person name="Holt D."/>
            <person name="Pandey A."/>
            <person name="Papenfuss A.T."/>
            <person name="Fischer K."/>
        </authorList>
    </citation>
    <scope>NUCLEOTIDE SEQUENCE [LARGE SCALE GENOMIC DNA]</scope>
</reference>
<reference evidence="3" key="3">
    <citation type="submission" date="2022-06" db="UniProtKB">
        <authorList>
            <consortium name="EnsemblMetazoa"/>
        </authorList>
    </citation>
    <scope>IDENTIFICATION</scope>
</reference>
<dbReference type="OrthoDB" id="6475906at2759"/>
<organism evidence="2">
    <name type="scientific">Sarcoptes scabiei</name>
    <name type="common">Itch mite</name>
    <name type="synonym">Acarus scabiei</name>
    <dbReference type="NCBI Taxonomy" id="52283"/>
    <lineage>
        <taxon>Eukaryota</taxon>
        <taxon>Metazoa</taxon>
        <taxon>Ecdysozoa</taxon>
        <taxon>Arthropoda</taxon>
        <taxon>Chelicerata</taxon>
        <taxon>Arachnida</taxon>
        <taxon>Acari</taxon>
        <taxon>Acariformes</taxon>
        <taxon>Sarcoptiformes</taxon>
        <taxon>Astigmata</taxon>
        <taxon>Psoroptidia</taxon>
        <taxon>Sarcoptoidea</taxon>
        <taxon>Sarcoptidae</taxon>
        <taxon>Sarcoptinae</taxon>
        <taxon>Sarcoptes</taxon>
    </lineage>
</organism>
<proteinExistence type="predicted"/>
<dbReference type="AlphaFoldDB" id="A0A834RBC1"/>
<protein>
    <submittedName>
        <fullName evidence="2 3">Uncharacterized protein</fullName>
    </submittedName>
</protein>
<dbReference type="EMBL" id="WVUK01000056">
    <property type="protein sequence ID" value="KAF7493220.1"/>
    <property type="molecule type" value="Genomic_DNA"/>
</dbReference>
<feature type="compositionally biased region" description="Acidic residues" evidence="1">
    <location>
        <begin position="259"/>
        <end position="278"/>
    </location>
</feature>
<evidence type="ECO:0000256" key="1">
    <source>
        <dbReference type="SAM" id="MobiDB-lite"/>
    </source>
</evidence>
<reference evidence="2" key="2">
    <citation type="submission" date="2020-01" db="EMBL/GenBank/DDBJ databases">
        <authorList>
            <person name="Korhonen P.K.K."/>
            <person name="Guangxu M.G."/>
            <person name="Wang T.W."/>
            <person name="Stroehlein A.J.S."/>
            <person name="Young N.D."/>
            <person name="Ang C.-S.A."/>
            <person name="Fernando D.W.F."/>
            <person name="Lu H.L."/>
            <person name="Taylor S.T."/>
            <person name="Ehtesham M.E.M."/>
            <person name="Najaraj S.H.N."/>
            <person name="Harsha G.H.G."/>
            <person name="Madugundu A.M."/>
            <person name="Renuse S.R."/>
            <person name="Holt D.H."/>
            <person name="Pandey A.P."/>
            <person name="Papenfuss A.P."/>
            <person name="Gasser R.B.G."/>
            <person name="Fischer K.F."/>
        </authorList>
    </citation>
    <scope>NUCLEOTIDE SEQUENCE</scope>
    <source>
        <strain evidence="2">SSS_KF_BRIS2020</strain>
    </source>
</reference>
<dbReference type="Proteomes" id="UP000070412">
    <property type="component" value="Unassembled WGS sequence"/>
</dbReference>
<sequence>MLTSKSSPISTSMNASRNAYASSLHHLHHHQHQPFYAQYGDKVYSSTFPRPSRSSFPSSSNHQFGPANQFSHSTFLRNKNNIDQMAFARSSTLPYKTLSADNFSLIDRFDGGLTAADFGDYSSGLDLTSYCDFHCSSLHREGGSIKVSKSVGTSPILELFGGAGSRNISPMSSAQTIISTSSGPLKFDSSSLAKAQQNEFLNQQKIAQVPMKSGKKGHVRFMGIDKTVSELNGRIGKQNLKLMNMINGHEMLQSNVVGDGDDDDDDDTGSSDDTETTACNDDEQLCERYLLLVDRLSTTVSSKIQGKMRSKHLSIKDIGIILERLKSKIIDVDKLERDRESYDCYHWLIKGLIRGEMLREIGVLYNGQYYSLMEHPGYF</sequence>
<evidence type="ECO:0000313" key="3">
    <source>
        <dbReference type="EnsemblMetazoa" id="KAF7493220.1"/>
    </source>
</evidence>
<evidence type="ECO:0000313" key="2">
    <source>
        <dbReference type="EMBL" id="KAF7493220.1"/>
    </source>
</evidence>
<keyword evidence="4" id="KW-1185">Reference proteome</keyword>
<evidence type="ECO:0000313" key="4">
    <source>
        <dbReference type="Proteomes" id="UP000070412"/>
    </source>
</evidence>
<gene>
    <name evidence="2" type="ORF">SSS_8723</name>
</gene>
<accession>A0A834RBC1</accession>